<feature type="transmembrane region" description="Helical" evidence="1">
    <location>
        <begin position="607"/>
        <end position="625"/>
    </location>
</feature>
<dbReference type="PANTHER" id="PTHR13304">
    <property type="entry name" value="GLYCOSYLPHOSPHATIDYLINOSITOL ANCHOR ATTACHMENT 1 PROTEIN"/>
    <property type="match status" value="1"/>
</dbReference>
<dbReference type="GO" id="GO:0016255">
    <property type="term" value="P:attachment of GPI anchor to protein"/>
    <property type="evidence" value="ECO:0007669"/>
    <property type="project" value="TreeGrafter"/>
</dbReference>
<keyword evidence="1" id="KW-1133">Transmembrane helix</keyword>
<name>A0A9Q0YRP2_HOLLE</name>
<dbReference type="AlphaFoldDB" id="A0A9Q0YRP2"/>
<keyword evidence="1" id="KW-0812">Transmembrane</keyword>
<dbReference type="GO" id="GO:0042765">
    <property type="term" value="C:GPI-anchor transamidase complex"/>
    <property type="evidence" value="ECO:0007669"/>
    <property type="project" value="InterPro"/>
</dbReference>
<keyword evidence="3" id="KW-1185">Reference proteome</keyword>
<evidence type="ECO:0000256" key="1">
    <source>
        <dbReference type="SAM" id="Phobius"/>
    </source>
</evidence>
<dbReference type="Proteomes" id="UP001152320">
    <property type="component" value="Chromosome 17"/>
</dbReference>
<dbReference type="EMBL" id="JAIZAY010000017">
    <property type="protein sequence ID" value="KAJ8025469.1"/>
    <property type="molecule type" value="Genomic_DNA"/>
</dbReference>
<feature type="transmembrane region" description="Helical" evidence="1">
    <location>
        <begin position="543"/>
        <end position="566"/>
    </location>
</feature>
<evidence type="ECO:0000313" key="3">
    <source>
        <dbReference type="Proteomes" id="UP001152320"/>
    </source>
</evidence>
<comment type="caution">
    <text evidence="2">The sequence shown here is derived from an EMBL/GenBank/DDBJ whole genome shotgun (WGS) entry which is preliminary data.</text>
</comment>
<feature type="transmembrane region" description="Helical" evidence="1">
    <location>
        <begin position="376"/>
        <end position="400"/>
    </location>
</feature>
<reference evidence="2" key="1">
    <citation type="submission" date="2021-10" db="EMBL/GenBank/DDBJ databases">
        <title>Tropical sea cucumber genome reveals ecological adaptation and Cuvierian tubules defense mechanism.</title>
        <authorList>
            <person name="Chen T."/>
        </authorList>
    </citation>
    <scope>NUCLEOTIDE SEQUENCE</scope>
    <source>
        <strain evidence="2">Nanhai2018</strain>
        <tissue evidence="2">Muscle</tissue>
    </source>
</reference>
<dbReference type="PANTHER" id="PTHR13304:SF0">
    <property type="entry name" value="GLYCOSYLPHOSPHATIDYLINOSITOL ANCHOR ATTACHMENT 1 PROTEIN"/>
    <property type="match status" value="1"/>
</dbReference>
<evidence type="ECO:0000313" key="2">
    <source>
        <dbReference type="EMBL" id="KAJ8025469.1"/>
    </source>
</evidence>
<dbReference type="PIRSF" id="PIRSF036762">
    <property type="entry name" value="GAA1"/>
    <property type="match status" value="1"/>
</dbReference>
<feature type="transmembrane region" description="Helical" evidence="1">
    <location>
        <begin position="502"/>
        <end position="531"/>
    </location>
</feature>
<dbReference type="Pfam" id="PF04114">
    <property type="entry name" value="Gaa1"/>
    <property type="match status" value="1"/>
</dbReference>
<organism evidence="2 3">
    <name type="scientific">Holothuria leucospilota</name>
    <name type="common">Black long sea cucumber</name>
    <name type="synonym">Mertensiothuria leucospilota</name>
    <dbReference type="NCBI Taxonomy" id="206669"/>
    <lineage>
        <taxon>Eukaryota</taxon>
        <taxon>Metazoa</taxon>
        <taxon>Echinodermata</taxon>
        <taxon>Eleutherozoa</taxon>
        <taxon>Echinozoa</taxon>
        <taxon>Holothuroidea</taxon>
        <taxon>Aspidochirotacea</taxon>
        <taxon>Aspidochirotida</taxon>
        <taxon>Holothuriidae</taxon>
        <taxon>Holothuria</taxon>
    </lineage>
</organism>
<protein>
    <submittedName>
        <fullName evidence="2">Glycosylphosphatidylinositol anchor attachment 1 protein</fullName>
    </submittedName>
</protein>
<keyword evidence="1" id="KW-0472">Membrane</keyword>
<dbReference type="Gene3D" id="3.40.630.10">
    <property type="entry name" value="Zn peptidases"/>
    <property type="match status" value="1"/>
</dbReference>
<feature type="transmembrane region" description="Helical" evidence="1">
    <location>
        <begin position="463"/>
        <end position="481"/>
    </location>
</feature>
<feature type="transmembrane region" description="Helical" evidence="1">
    <location>
        <begin position="21"/>
        <end position="39"/>
    </location>
</feature>
<sequence>MGLMTSPKAQKVISSFVLKSYRPLGILLYLGAFVAILIVSSNQFSANTYISENALLPGLVDRQYKSAHDVAGYSEHLDTLKDLEGGIPSAWLEEKFQEIGLDTYSQNFSVSHPFQEADGKLTGINVFAILRAPRIAGTEAVVFSVPYRQGQTEIDLGSTSHGIALMFSLAKLFIQQTYWSKDIIFLIVDKENIGAQAWLEAYHEVSSDYIHRSPLHGRSGAIMAAVNLEMPDKRVDHLDIRIEGLNGQLPNLDLFNMVVKLCHKEGVQPTFHGEGSLSYHQLQEFFGIKYTSKTMLSNMLRQASGKPYGIHGLFLRYGVPAITLHGQPSGSTYGDQTYSVGCVMEGIFRSINNLLERFHQSFFFYVLPETRKYVSIGLYMIPVGMLLVIPTLQGLALWFLSEPKNSKPDKDGTSSQSNDKFRQHHYAIPTFIGVHVCGVLLYLSPEFFVSSFSSYFGLSSGEALVTGLAAVFTGITLLQVFNKSDQQEVEDNQEKKWMLLKCYALVWQAISLLALSMINFSLAFLVAIFTIPVFAVCRPYNNFIFSVLNKLMLLLVSPPLLLCLLIAAHDIIFKGHSISLNTIANVGSVAMGSIPSAVIDQYLFNDWTFAVVTLVLFPSWQMFWISSSVKGLDN</sequence>
<dbReference type="OrthoDB" id="445301at2759"/>
<proteinExistence type="predicted"/>
<dbReference type="InterPro" id="IPR007246">
    <property type="entry name" value="Gaa1"/>
</dbReference>
<gene>
    <name evidence="2" type="ORF">HOLleu_33035</name>
</gene>
<feature type="transmembrane region" description="Helical" evidence="1">
    <location>
        <begin position="426"/>
        <end position="443"/>
    </location>
</feature>
<accession>A0A9Q0YRP2</accession>